<name>A0A9X2KN83_9SPHN</name>
<gene>
    <name evidence="1" type="ORF">M9978_19330</name>
</gene>
<proteinExistence type="predicted"/>
<dbReference type="RefSeq" id="WP_254296136.1">
    <property type="nucleotide sequence ID" value="NZ_JAMLDX010000020.1"/>
</dbReference>
<protein>
    <submittedName>
        <fullName evidence="1">Uncharacterized protein</fullName>
    </submittedName>
</protein>
<dbReference type="Proteomes" id="UP001139451">
    <property type="component" value="Unassembled WGS sequence"/>
</dbReference>
<evidence type="ECO:0000313" key="1">
    <source>
        <dbReference type="EMBL" id="MCP3732580.1"/>
    </source>
</evidence>
<comment type="caution">
    <text evidence="1">The sequence shown here is derived from an EMBL/GenBank/DDBJ whole genome shotgun (WGS) entry which is preliminary data.</text>
</comment>
<dbReference type="AlphaFoldDB" id="A0A9X2KN83"/>
<keyword evidence="2" id="KW-1185">Reference proteome</keyword>
<dbReference type="EMBL" id="JAMLDX010000020">
    <property type="protein sequence ID" value="MCP3732580.1"/>
    <property type="molecule type" value="Genomic_DNA"/>
</dbReference>
<dbReference type="InterPro" id="IPR036693">
    <property type="entry name" value="TF_LuxR_autoind-bd_dom_sf"/>
</dbReference>
<accession>A0A9X2KN83</accession>
<dbReference type="SUPFAM" id="SSF75516">
    <property type="entry name" value="Pheromone-binding domain of LuxR-like quorum-sensing transcription factors"/>
    <property type="match status" value="1"/>
</dbReference>
<evidence type="ECO:0000313" key="2">
    <source>
        <dbReference type="Proteomes" id="UP001139451"/>
    </source>
</evidence>
<reference evidence="1" key="1">
    <citation type="submission" date="2022-05" db="EMBL/GenBank/DDBJ databases">
        <title>Sphingomonas sp. strain MG17 Genome sequencing and assembly.</title>
        <authorList>
            <person name="Kim I."/>
        </authorList>
    </citation>
    <scope>NUCLEOTIDE SEQUENCE</scope>
    <source>
        <strain evidence="1">MG17</strain>
    </source>
</reference>
<organism evidence="1 2">
    <name type="scientific">Sphingomonas tagetis</name>
    <dbReference type="NCBI Taxonomy" id="2949092"/>
    <lineage>
        <taxon>Bacteria</taxon>
        <taxon>Pseudomonadati</taxon>
        <taxon>Pseudomonadota</taxon>
        <taxon>Alphaproteobacteria</taxon>
        <taxon>Sphingomonadales</taxon>
        <taxon>Sphingomonadaceae</taxon>
        <taxon>Sphingomonas</taxon>
    </lineage>
</organism>
<sequence>MHSNLHEEINRFLSAHDSDQLQERLEAATHDLGFKWYAMGHHVDLRGSPEDALPCAAMIGTCAFEAGRASRGEMTRGSRF</sequence>
<dbReference type="Gene3D" id="3.30.450.80">
    <property type="entry name" value="Transcription factor LuxR-like, autoinducer-binding domain"/>
    <property type="match status" value="1"/>
</dbReference>